<evidence type="ECO:0000313" key="1">
    <source>
        <dbReference type="EMBL" id="KAL3656728.1"/>
    </source>
</evidence>
<comment type="caution">
    <text evidence="1">The sequence shown here is derived from an EMBL/GenBank/DDBJ whole genome shotgun (WGS) entry which is preliminary data.</text>
</comment>
<dbReference type="AlphaFoldDB" id="A0ABD3EQL6"/>
<dbReference type="Proteomes" id="UP001632037">
    <property type="component" value="Unassembled WGS sequence"/>
</dbReference>
<organism evidence="1 2">
    <name type="scientific">Phytophthora oleae</name>
    <dbReference type="NCBI Taxonomy" id="2107226"/>
    <lineage>
        <taxon>Eukaryota</taxon>
        <taxon>Sar</taxon>
        <taxon>Stramenopiles</taxon>
        <taxon>Oomycota</taxon>
        <taxon>Peronosporomycetes</taxon>
        <taxon>Peronosporales</taxon>
        <taxon>Peronosporaceae</taxon>
        <taxon>Phytophthora</taxon>
    </lineage>
</organism>
<evidence type="ECO:0000313" key="2">
    <source>
        <dbReference type="Proteomes" id="UP001632037"/>
    </source>
</evidence>
<proteinExistence type="predicted"/>
<sequence>MVKNSIGANVSDLIWVLSSGHIGITRAILQYVHFKYGITAPDAEEIEIELRSVGLLKYIGSSCRGATTFSAFYRLVTENELSDKTGIDMEKILKIVASGKVFRSDEPRVNRKAAVR</sequence>
<name>A0ABD3EQL6_9STRA</name>
<dbReference type="EMBL" id="JBIMZQ010000075">
    <property type="protein sequence ID" value="KAL3656728.1"/>
    <property type="molecule type" value="Genomic_DNA"/>
</dbReference>
<gene>
    <name evidence="1" type="ORF">V7S43_018392</name>
</gene>
<accession>A0ABD3EQL6</accession>
<reference evidence="1 2" key="1">
    <citation type="submission" date="2024-09" db="EMBL/GenBank/DDBJ databases">
        <title>Genome sequencing and assembly of Phytophthora oleae, isolate VK10A, causative agent of rot of olive drupes.</title>
        <authorList>
            <person name="Conti Taguali S."/>
            <person name="Riolo M."/>
            <person name="La Spada F."/>
            <person name="Cacciola S.O."/>
            <person name="Dionisio G."/>
        </authorList>
    </citation>
    <scope>NUCLEOTIDE SEQUENCE [LARGE SCALE GENOMIC DNA]</scope>
    <source>
        <strain evidence="1 2">VK10A</strain>
    </source>
</reference>
<protein>
    <submittedName>
        <fullName evidence="1">Uncharacterized protein</fullName>
    </submittedName>
</protein>
<keyword evidence="2" id="KW-1185">Reference proteome</keyword>